<dbReference type="KEGG" id="psua:FLK61_33830"/>
<organism evidence="3 4">
    <name type="scientific">Paenalkalicoccus suaedae</name>
    <dbReference type="NCBI Taxonomy" id="2592382"/>
    <lineage>
        <taxon>Bacteria</taxon>
        <taxon>Bacillati</taxon>
        <taxon>Bacillota</taxon>
        <taxon>Bacilli</taxon>
        <taxon>Bacillales</taxon>
        <taxon>Bacillaceae</taxon>
        <taxon>Paenalkalicoccus</taxon>
    </lineage>
</organism>
<accession>A0A859FEW4</accession>
<evidence type="ECO:0000313" key="2">
    <source>
        <dbReference type="EMBL" id="QKS71665.1"/>
    </source>
</evidence>
<dbReference type="EMBL" id="CP041372">
    <property type="protein sequence ID" value="QKS71665.1"/>
    <property type="molecule type" value="Genomic_DNA"/>
</dbReference>
<reference evidence="4" key="1">
    <citation type="submission" date="2019-07" db="EMBL/GenBank/DDBJ databases">
        <title>Bacillus alkalisoli sp. nov. isolated from saline soil.</title>
        <authorList>
            <person name="Sun J.-Q."/>
            <person name="Xu L."/>
        </authorList>
    </citation>
    <scope>NUCLEOTIDE SEQUENCE [LARGE SCALE GENOMIC DNA]</scope>
    <source>
        <strain evidence="2 4">M4U3P1</strain>
    </source>
</reference>
<feature type="region of interest" description="Disordered" evidence="1">
    <location>
        <begin position="83"/>
        <end position="105"/>
    </location>
</feature>
<dbReference type="RefSeq" id="WP_176009697.1">
    <property type="nucleotide sequence ID" value="NZ_CP041372.2"/>
</dbReference>
<sequence>MAKVKKGNKVLHVDDKAVGSYLKQGFDLIGDKGEVVKRATGGKSISAAEYNKVVEENERLKKQNSPNADLEKENDALKKQITKLQKEKTDAEAKAKAAEEAKTDK</sequence>
<reference evidence="3" key="2">
    <citation type="submission" date="2020-05" db="EMBL/GenBank/DDBJ databases">
        <title>Bacillus alkalisoli sp. nov. isolated from saline soil.</title>
        <authorList>
            <person name="Sun J.-Q."/>
            <person name="Xu L."/>
        </authorList>
    </citation>
    <scope>NUCLEOTIDE SEQUENCE</scope>
    <source>
        <strain evidence="3">M4U3P1</strain>
    </source>
</reference>
<dbReference type="AlphaFoldDB" id="A0A859FEW4"/>
<name>A0A859FEW4_9BACI</name>
<evidence type="ECO:0000313" key="3">
    <source>
        <dbReference type="EMBL" id="QKS71719.1"/>
    </source>
</evidence>
<proteinExistence type="predicted"/>
<keyword evidence="4" id="KW-1185">Reference proteome</keyword>
<evidence type="ECO:0000256" key="1">
    <source>
        <dbReference type="SAM" id="MobiDB-lite"/>
    </source>
</evidence>
<evidence type="ECO:0000313" key="4">
    <source>
        <dbReference type="Proteomes" id="UP000318138"/>
    </source>
</evidence>
<protein>
    <submittedName>
        <fullName evidence="3">Uncharacterized protein</fullName>
    </submittedName>
</protein>
<gene>
    <name evidence="2" type="ORF">FLK61_33830</name>
    <name evidence="3" type="ORF">FLK61_34125</name>
</gene>
<dbReference type="KEGG" id="psua:FLK61_34125"/>
<dbReference type="Proteomes" id="UP000318138">
    <property type="component" value="Chromosome"/>
</dbReference>
<dbReference type="EMBL" id="CP041372">
    <property type="protein sequence ID" value="QKS71719.1"/>
    <property type="molecule type" value="Genomic_DNA"/>
</dbReference>